<dbReference type="GO" id="GO:0015562">
    <property type="term" value="F:efflux transmembrane transporter activity"/>
    <property type="evidence" value="ECO:0007669"/>
    <property type="project" value="InterPro"/>
</dbReference>
<feature type="signal peptide" evidence="2">
    <location>
        <begin position="1"/>
        <end position="26"/>
    </location>
</feature>
<evidence type="ECO:0000256" key="3">
    <source>
        <dbReference type="SAM" id="Coils"/>
    </source>
</evidence>
<keyword evidence="2" id="KW-0564">Palmitate</keyword>
<dbReference type="PROSITE" id="PS51257">
    <property type="entry name" value="PROKAR_LIPOPROTEIN"/>
    <property type="match status" value="1"/>
</dbReference>
<keyword evidence="2" id="KW-0449">Lipoprotein</keyword>
<keyword evidence="2" id="KW-0472">Membrane</keyword>
<keyword evidence="3" id="KW-0175">Coiled coil</keyword>
<feature type="coiled-coil region" evidence="3">
    <location>
        <begin position="224"/>
        <end position="251"/>
    </location>
</feature>
<dbReference type="SUPFAM" id="SSF56954">
    <property type="entry name" value="Outer membrane efflux proteins (OEP)"/>
    <property type="match status" value="1"/>
</dbReference>
<feature type="chain" id="PRO_5023971539" evidence="2">
    <location>
        <begin position="27"/>
        <end position="470"/>
    </location>
</feature>
<accession>A0A5J5IDX0</accession>
<protein>
    <submittedName>
        <fullName evidence="5">Efflux transporter outer membrane subunit</fullName>
    </submittedName>
</protein>
<dbReference type="PANTHER" id="PTHR30203:SF33">
    <property type="entry name" value="BLR4455 PROTEIN"/>
    <property type="match status" value="1"/>
</dbReference>
<name>A0A5J5IDX0_9SPHN</name>
<dbReference type="EMBL" id="VYQB01000001">
    <property type="protein sequence ID" value="KAA9021322.1"/>
    <property type="molecule type" value="Genomic_DNA"/>
</dbReference>
<keyword evidence="7" id="KW-1185">Reference proteome</keyword>
<keyword evidence="2" id="KW-0732">Signal</keyword>
<dbReference type="InterPro" id="IPR003423">
    <property type="entry name" value="OMP_efflux"/>
</dbReference>
<organism evidence="5 6">
    <name type="scientific">Sphingobium limneticum</name>
    <dbReference type="NCBI Taxonomy" id="1007511"/>
    <lineage>
        <taxon>Bacteria</taxon>
        <taxon>Pseudomonadati</taxon>
        <taxon>Pseudomonadota</taxon>
        <taxon>Alphaproteobacteria</taxon>
        <taxon>Sphingomonadales</taxon>
        <taxon>Sphingomonadaceae</taxon>
        <taxon>Sphingobium</taxon>
    </lineage>
</organism>
<proteinExistence type="inferred from homology"/>
<keyword evidence="2" id="KW-1134">Transmembrane beta strand</keyword>
<comment type="similarity">
    <text evidence="1 2">Belongs to the outer membrane factor (OMF) (TC 1.B.17) family.</text>
</comment>
<comment type="caution">
    <text evidence="5">The sequence shown here is derived from an EMBL/GenBank/DDBJ whole genome shotgun (WGS) entry which is preliminary data.</text>
</comment>
<dbReference type="GO" id="GO:0005886">
    <property type="term" value="C:plasma membrane"/>
    <property type="evidence" value="ECO:0007669"/>
    <property type="project" value="UniProtKB-SubCell"/>
</dbReference>
<gene>
    <name evidence="5" type="ORF">F4U95_01070</name>
    <name evidence="4" type="ORF">F4U96_01070</name>
</gene>
<dbReference type="Gene3D" id="1.20.1600.10">
    <property type="entry name" value="Outer membrane efflux proteins (OEP)"/>
    <property type="match status" value="1"/>
</dbReference>
<sequence length="470" mass="49747">MRGKMVQRALPALGLSLLGACSMAPAYQPPQIAAPESYKEMEGWTQATPMDVAPRGAWWSAFGDPVLDDLETRAEAASPTLAAALARYDQARAVARVETSDLIPTVGVGADGSRRRVSGNRFQGNGNAQTYNDYSVGATLDYELDLWGRIRNSVKAANADAQASEADLAAARLSLQASVADAYARLRGLDAQADLLHRTVEAFDRAYRLTDTRHEGGIASGIDVNRARTTLSNAKARISAVANERAATEHELAALTGAVASGFAIAPQVQALKAPAVPTGAPSALLQRRPDVAAAERRMFAMNARIGVARAAFFPSLTLGLSGGWQTTHGQLLSTPNSVWGLGPLAAALTLFDGGRRKAQVKLSRAEYDEQAASYRATVLGAFRDVEDGIAALRHLSVQLVDQRDAAQAAQRTSDLAFTRYRDGASDYLEVVTAQTDALDAQSALLNAEFARMRASIALVKALGGSVDPA</sequence>
<evidence type="ECO:0000256" key="2">
    <source>
        <dbReference type="RuleBase" id="RU362097"/>
    </source>
</evidence>
<comment type="subcellular location">
    <subcellularLocation>
        <location evidence="2">Cell membrane</location>
        <topology evidence="2">Lipid-anchor</topology>
    </subcellularLocation>
</comment>
<dbReference type="RefSeq" id="WP_120253154.1">
    <property type="nucleotide sequence ID" value="NZ_JBNNIY010000003.1"/>
</dbReference>
<dbReference type="EMBL" id="VYQA01000001">
    <property type="protein sequence ID" value="KAA9033684.1"/>
    <property type="molecule type" value="Genomic_DNA"/>
</dbReference>
<evidence type="ECO:0000313" key="4">
    <source>
        <dbReference type="EMBL" id="KAA9021322.1"/>
    </source>
</evidence>
<keyword evidence="2" id="KW-0812">Transmembrane</keyword>
<dbReference type="Proteomes" id="UP000325933">
    <property type="component" value="Unassembled WGS sequence"/>
</dbReference>
<dbReference type="AlphaFoldDB" id="A0A5J5IDX0"/>
<dbReference type="Pfam" id="PF02321">
    <property type="entry name" value="OEP"/>
    <property type="match status" value="2"/>
</dbReference>
<evidence type="ECO:0000313" key="6">
    <source>
        <dbReference type="Proteomes" id="UP000325933"/>
    </source>
</evidence>
<evidence type="ECO:0000313" key="5">
    <source>
        <dbReference type="EMBL" id="KAA9033684.1"/>
    </source>
</evidence>
<dbReference type="PANTHER" id="PTHR30203">
    <property type="entry name" value="OUTER MEMBRANE CATION EFFLUX PROTEIN"/>
    <property type="match status" value="1"/>
</dbReference>
<evidence type="ECO:0000313" key="7">
    <source>
        <dbReference type="Proteomes" id="UP000326364"/>
    </source>
</evidence>
<dbReference type="NCBIfam" id="TIGR01845">
    <property type="entry name" value="outer_NodT"/>
    <property type="match status" value="1"/>
</dbReference>
<reference evidence="6 7" key="1">
    <citation type="submission" date="2019-09" db="EMBL/GenBank/DDBJ databases">
        <authorList>
            <person name="Feng G."/>
        </authorList>
    </citation>
    <scope>NUCLEOTIDE SEQUENCE [LARGE SCALE GENOMIC DNA]</scope>
    <source>
        <strain evidence="5 6">KACC 19283</strain>
        <strain evidence="4 7">KACC 19284</strain>
    </source>
</reference>
<dbReference type="InterPro" id="IPR010131">
    <property type="entry name" value="MdtP/NodT-like"/>
</dbReference>
<evidence type="ECO:0000256" key="1">
    <source>
        <dbReference type="ARBA" id="ARBA00007613"/>
    </source>
</evidence>
<dbReference type="Gene3D" id="2.20.200.10">
    <property type="entry name" value="Outer membrane efflux proteins (OEP)"/>
    <property type="match status" value="1"/>
</dbReference>
<dbReference type="Proteomes" id="UP000326364">
    <property type="component" value="Unassembled WGS sequence"/>
</dbReference>